<comment type="caution">
    <text evidence="1">The sequence shown here is derived from an EMBL/GenBank/DDBJ whole genome shotgun (WGS) entry which is preliminary data.</text>
</comment>
<dbReference type="Proteomes" id="UP000297777">
    <property type="component" value="Unassembled WGS sequence"/>
</dbReference>
<evidence type="ECO:0000313" key="2">
    <source>
        <dbReference type="Proteomes" id="UP000297777"/>
    </source>
</evidence>
<gene>
    <name evidence="1" type="ORF">BTUL_0116g00450</name>
</gene>
<reference evidence="1 2" key="1">
    <citation type="submission" date="2017-12" db="EMBL/GenBank/DDBJ databases">
        <title>Comparative genomics of Botrytis spp.</title>
        <authorList>
            <person name="Valero-Jimenez C.A."/>
            <person name="Tapia P."/>
            <person name="Veloso J."/>
            <person name="Silva-Moreno E."/>
            <person name="Staats M."/>
            <person name="Valdes J.H."/>
            <person name="Van Kan J.A.L."/>
        </authorList>
    </citation>
    <scope>NUCLEOTIDE SEQUENCE [LARGE SCALE GENOMIC DNA]</scope>
    <source>
        <strain evidence="1 2">Bt9001</strain>
    </source>
</reference>
<sequence length="60" mass="6505">MIIIQTGPGELSPVADLSLTAEYGIASKVKVLGIRNAFCDFEKANEDARRQMHGSLLTVE</sequence>
<protein>
    <submittedName>
        <fullName evidence="1">Uncharacterized protein</fullName>
    </submittedName>
</protein>
<name>A0A4Z1EKM9_9HELO</name>
<evidence type="ECO:0000313" key="1">
    <source>
        <dbReference type="EMBL" id="TGO11178.1"/>
    </source>
</evidence>
<organism evidence="1 2">
    <name type="scientific">Botrytis tulipae</name>
    <dbReference type="NCBI Taxonomy" id="87230"/>
    <lineage>
        <taxon>Eukaryota</taxon>
        <taxon>Fungi</taxon>
        <taxon>Dikarya</taxon>
        <taxon>Ascomycota</taxon>
        <taxon>Pezizomycotina</taxon>
        <taxon>Leotiomycetes</taxon>
        <taxon>Helotiales</taxon>
        <taxon>Sclerotiniaceae</taxon>
        <taxon>Botrytis</taxon>
    </lineage>
</organism>
<proteinExistence type="predicted"/>
<dbReference type="OrthoDB" id="10364322at2759"/>
<accession>A0A4Z1EKM9</accession>
<dbReference type="AlphaFoldDB" id="A0A4Z1EKM9"/>
<dbReference type="EMBL" id="PQXH01000116">
    <property type="protein sequence ID" value="TGO11178.1"/>
    <property type="molecule type" value="Genomic_DNA"/>
</dbReference>
<keyword evidence="2" id="KW-1185">Reference proteome</keyword>